<dbReference type="InterPro" id="IPR000523">
    <property type="entry name" value="Mg_chelatse_chII-like_cat_dom"/>
</dbReference>
<dbReference type="PANTHER" id="PTHR32039">
    <property type="entry name" value="MAGNESIUM-CHELATASE SUBUNIT CHLI"/>
    <property type="match status" value="1"/>
</dbReference>
<evidence type="ECO:0000313" key="5">
    <source>
        <dbReference type="EMBL" id="CAB4533277.1"/>
    </source>
</evidence>
<keyword evidence="3" id="KW-0067">ATP-binding</keyword>
<accession>A0A6J6B3L6</accession>
<reference evidence="5" key="1">
    <citation type="submission" date="2020-05" db="EMBL/GenBank/DDBJ databases">
        <authorList>
            <person name="Chiriac C."/>
            <person name="Salcher M."/>
            <person name="Ghai R."/>
            <person name="Kavagutti S V."/>
        </authorList>
    </citation>
    <scope>NUCLEOTIDE SEQUENCE</scope>
</reference>
<dbReference type="AlphaFoldDB" id="A0A6J6B3L6"/>
<sequence>MLAEVPSATLLGVEGHRVLVEVHVGQGLPGFTVVGLPDASCREARDRVRAAILSSKLKWPDTRITVNLAPTHVRKVGSGLDLAIAIALLGASKQLKAEAFRGLAFFGELGLNGTLRPILGVLPLVDALHGGRVVVPVDNLDEARLVRKDALGVSSLSQLVSVLTNEEAWPNPPLQEHEIAEGGDSCDLAEVQGHPVARRALEVAATGGHHVLMVGPPGSGKTMLAERLPSLLPNLDARGAMDVSRVHSAAGLLRMRNGLLRRPPFRSPHHTASLVALIGGGSTLLRPGEVSLASGGVLFLDELGEFPAAHLDALRQPLESGIIRVARANTNVTLPARFLLVAATNPCPCGIGQWGECRCTPGQIARYGRRLSSPLLDRFDIRLAVDPPEPAMVFASQRSGESSSEVRSRVELARLRASERGVTSNRELRGEALEKFAPISEQGQKLLRSRLESGSLSMRGAQRTRAVALTLRDLEGTGGPITTDDLEGALLLRGEEQQIGVVA</sequence>
<dbReference type="Pfam" id="PF13335">
    <property type="entry name" value="Mg_chelatase_C"/>
    <property type="match status" value="1"/>
</dbReference>
<dbReference type="InterPro" id="IPR014721">
    <property type="entry name" value="Ribsml_uS5_D2-typ_fold_subgr"/>
</dbReference>
<dbReference type="InterPro" id="IPR025158">
    <property type="entry name" value="Mg_chelat-rel_C"/>
</dbReference>
<dbReference type="GO" id="GO:0003677">
    <property type="term" value="F:DNA binding"/>
    <property type="evidence" value="ECO:0007669"/>
    <property type="project" value="InterPro"/>
</dbReference>
<evidence type="ECO:0000256" key="3">
    <source>
        <dbReference type="ARBA" id="ARBA00022840"/>
    </source>
</evidence>
<dbReference type="InterPro" id="IPR001208">
    <property type="entry name" value="MCM_dom"/>
</dbReference>
<name>A0A6J6B3L6_9ZZZZ</name>
<feature type="domain" description="MCM C-terminal AAA(+) ATPase" evidence="4">
    <location>
        <begin position="271"/>
        <end position="385"/>
    </location>
</feature>
<dbReference type="EMBL" id="CAEZYU010000101">
    <property type="protein sequence ID" value="CAB4754453.1"/>
    <property type="molecule type" value="Genomic_DNA"/>
</dbReference>
<dbReference type="InterPro" id="IPR027417">
    <property type="entry name" value="P-loop_NTPase"/>
</dbReference>
<dbReference type="SUPFAM" id="SSF54211">
    <property type="entry name" value="Ribosomal protein S5 domain 2-like"/>
    <property type="match status" value="1"/>
</dbReference>
<dbReference type="SMART" id="SM00382">
    <property type="entry name" value="AAA"/>
    <property type="match status" value="1"/>
</dbReference>
<dbReference type="Pfam" id="PF13541">
    <property type="entry name" value="ChlI"/>
    <property type="match status" value="1"/>
</dbReference>
<dbReference type="SUPFAM" id="SSF52540">
    <property type="entry name" value="P-loop containing nucleoside triphosphate hydrolases"/>
    <property type="match status" value="1"/>
</dbReference>
<dbReference type="Gene3D" id="3.30.230.10">
    <property type="match status" value="1"/>
</dbReference>
<evidence type="ECO:0000256" key="1">
    <source>
        <dbReference type="ARBA" id="ARBA00006354"/>
    </source>
</evidence>
<dbReference type="GO" id="GO:0005524">
    <property type="term" value="F:ATP binding"/>
    <property type="evidence" value="ECO:0007669"/>
    <property type="project" value="UniProtKB-KW"/>
</dbReference>
<dbReference type="Pfam" id="PF01078">
    <property type="entry name" value="Mg_chelatase"/>
    <property type="match status" value="1"/>
</dbReference>
<dbReference type="InterPro" id="IPR020568">
    <property type="entry name" value="Ribosomal_Su5_D2-typ_SF"/>
</dbReference>
<dbReference type="InterPro" id="IPR045006">
    <property type="entry name" value="CHLI-like"/>
</dbReference>
<dbReference type="Gene3D" id="3.40.50.300">
    <property type="entry name" value="P-loop containing nucleotide triphosphate hydrolases"/>
    <property type="match status" value="1"/>
</dbReference>
<proteinExistence type="inferred from homology"/>
<gene>
    <name evidence="5" type="ORF">UFOPK1358_00550</name>
    <name evidence="6" type="ORF">UFOPK2766_01840</name>
</gene>
<evidence type="ECO:0000256" key="2">
    <source>
        <dbReference type="ARBA" id="ARBA00022741"/>
    </source>
</evidence>
<dbReference type="PROSITE" id="PS50051">
    <property type="entry name" value="MCM_2"/>
    <property type="match status" value="1"/>
</dbReference>
<evidence type="ECO:0000259" key="4">
    <source>
        <dbReference type="PROSITE" id="PS50051"/>
    </source>
</evidence>
<dbReference type="InterPro" id="IPR004482">
    <property type="entry name" value="Mg_chelat-rel"/>
</dbReference>
<dbReference type="PANTHER" id="PTHR32039:SF7">
    <property type="entry name" value="COMPETENCE PROTEIN COMM"/>
    <property type="match status" value="1"/>
</dbReference>
<keyword evidence="2" id="KW-0547">Nucleotide-binding</keyword>
<evidence type="ECO:0000313" key="6">
    <source>
        <dbReference type="EMBL" id="CAB4754453.1"/>
    </source>
</evidence>
<dbReference type="NCBIfam" id="TIGR00368">
    <property type="entry name" value="YifB family Mg chelatase-like AAA ATPase"/>
    <property type="match status" value="1"/>
</dbReference>
<dbReference type="EMBL" id="CAEZSF010000035">
    <property type="protein sequence ID" value="CAB4533277.1"/>
    <property type="molecule type" value="Genomic_DNA"/>
</dbReference>
<organism evidence="5">
    <name type="scientific">freshwater metagenome</name>
    <dbReference type="NCBI Taxonomy" id="449393"/>
    <lineage>
        <taxon>unclassified sequences</taxon>
        <taxon>metagenomes</taxon>
        <taxon>ecological metagenomes</taxon>
    </lineage>
</organism>
<comment type="similarity">
    <text evidence="1">Belongs to the Mg-chelatase subunits D/I family. ComM subfamily.</text>
</comment>
<dbReference type="InterPro" id="IPR003593">
    <property type="entry name" value="AAA+_ATPase"/>
</dbReference>
<protein>
    <submittedName>
        <fullName evidence="5">Unannotated protein</fullName>
    </submittedName>
</protein>